<dbReference type="Proteomes" id="UP000653631">
    <property type="component" value="Unassembled WGS sequence"/>
</dbReference>
<evidence type="ECO:0000313" key="5">
    <source>
        <dbReference type="Proteomes" id="UP000236514"/>
    </source>
</evidence>
<evidence type="ECO:0000313" key="3">
    <source>
        <dbReference type="EMBL" id="QIX58506.1"/>
    </source>
</evidence>
<reference evidence="1 7" key="3">
    <citation type="submission" date="2021-01" db="EMBL/GenBank/DDBJ databases">
        <title>Development of a method for detection of lactic acid bacteria that cause putrefactive shochu mash.</title>
        <authorList>
            <person name="Takashita H."/>
            <person name="Fujihara E."/>
            <person name="Takayama K."/>
            <person name="Yamamoto H."/>
            <person name="Mizutani M."/>
            <person name="Kajiwara Y."/>
        </authorList>
    </citation>
    <scope>NUCLEOTIDE SEQUENCE [LARGE SCALE GENOMIC DNA]</scope>
    <source>
        <strain evidence="1 7">01-B1</strain>
    </source>
</reference>
<evidence type="ECO:0000313" key="7">
    <source>
        <dbReference type="Proteomes" id="UP000653631"/>
    </source>
</evidence>
<evidence type="ECO:0000313" key="1">
    <source>
        <dbReference type="EMBL" id="GIC71309.1"/>
    </source>
</evidence>
<dbReference type="EMBL" id="BOLH01000002">
    <property type="protein sequence ID" value="GIC71309.1"/>
    <property type="molecule type" value="Genomic_DNA"/>
</dbReference>
<protein>
    <submittedName>
        <fullName evidence="2">Reductase</fullName>
    </submittedName>
</protein>
<dbReference type="GeneID" id="83714738"/>
<dbReference type="EMBL" id="POTQ01000012">
    <property type="protein sequence ID" value="PNV57766.1"/>
    <property type="molecule type" value="Genomic_DNA"/>
</dbReference>
<proteinExistence type="predicted"/>
<dbReference type="AlphaFoldDB" id="A0A0F4HFH9"/>
<accession>A0A0F4HFH9</accession>
<name>A0A0F4HFH9_LIMFE</name>
<gene>
    <name evidence="2" type="ORF">C1Y38_06505</name>
    <name evidence="3" type="ORF">HCY95_00942</name>
    <name evidence="1" type="ORF">LF01B1_03240</name>
    <name evidence="4" type="ORF">P8634_04945</name>
</gene>
<dbReference type="Proteomes" id="UP001218104">
    <property type="component" value="Chromosome"/>
</dbReference>
<dbReference type="Proteomes" id="UP000236514">
    <property type="component" value="Unassembled WGS sequence"/>
</dbReference>
<evidence type="ECO:0000313" key="4">
    <source>
        <dbReference type="EMBL" id="WFR90045.1"/>
    </source>
</evidence>
<reference evidence="3 6" key="2">
    <citation type="submission" date="2020-04" db="EMBL/GenBank/DDBJ databases">
        <title>Novel strain L. Fermentum HFD1 producer antibacterial peptides.</title>
        <authorList>
            <person name="Ozhegov G.D."/>
            <person name="Pavlova A.S."/>
            <person name="Zhuravleva D.E."/>
            <person name="Gogoleva N.V."/>
            <person name="Shagimardanova E.I."/>
            <person name="Markelova M.I."/>
            <person name="Yarullina D.R."/>
            <person name="Kayumov A.R."/>
        </authorList>
    </citation>
    <scope>NUCLEOTIDE SEQUENCE [LARGE SCALE GENOMIC DNA]</scope>
    <source>
        <strain evidence="3 6">HFD1</strain>
    </source>
</reference>
<dbReference type="RefSeq" id="WP_003684947.1">
    <property type="nucleotide sequence ID" value="NZ_AP024320.1"/>
</dbReference>
<evidence type="ECO:0000313" key="6">
    <source>
        <dbReference type="Proteomes" id="UP000503169"/>
    </source>
</evidence>
<reference evidence="2 5" key="1">
    <citation type="submission" date="2018-01" db="EMBL/GenBank/DDBJ databases">
        <title>Draft genome sequence of the feruloyl esterase-producing strain Lactobacillus fermentum CRL 1446, isolated from artisanal goat milk cheese.</title>
        <authorList>
            <person name="Abeijon Mukdsi M.C."/>
            <person name="Saavedra L."/>
            <person name="Gauffin Cano M.P."/>
            <person name="Hebert E.M."/>
            <person name="Medina R.B."/>
        </authorList>
    </citation>
    <scope>NUCLEOTIDE SEQUENCE [LARGE SCALE GENOMIC DNA]</scope>
    <source>
        <strain evidence="2 5">CRL 1446</strain>
    </source>
</reference>
<organism evidence="2 5">
    <name type="scientific">Limosilactobacillus fermentum</name>
    <name type="common">Lactobacillus fermentum</name>
    <dbReference type="NCBI Taxonomy" id="1613"/>
    <lineage>
        <taxon>Bacteria</taxon>
        <taxon>Bacillati</taxon>
        <taxon>Bacillota</taxon>
        <taxon>Bacilli</taxon>
        <taxon>Lactobacillales</taxon>
        <taxon>Lactobacillaceae</taxon>
        <taxon>Limosilactobacillus</taxon>
    </lineage>
</organism>
<dbReference type="EMBL" id="CP121468">
    <property type="protein sequence ID" value="WFR90045.1"/>
    <property type="molecule type" value="Genomic_DNA"/>
</dbReference>
<reference evidence="4" key="4">
    <citation type="submission" date="2023-04" db="EMBL/GenBank/DDBJ databases">
        <title>Genomic of Limosilactobacillus fermentum MSJK0025.</title>
        <authorList>
            <person name="Yang S."/>
        </authorList>
    </citation>
    <scope>NUCLEOTIDE SEQUENCE</scope>
    <source>
        <strain evidence="4">MSJK0025</strain>
    </source>
</reference>
<evidence type="ECO:0000313" key="2">
    <source>
        <dbReference type="EMBL" id="PNV57766.1"/>
    </source>
</evidence>
<sequence>MLIAYRKDYQKIAMGLLSLLPPFKDYHRLKAAIDWSGESDQLIYLWQNETIGQFTGIVVVSVGQDYVLVRHLSFTPSDRAGKNVFALLAALQERYPQKRIMGTLTTQGVVTNWARDRYYRQGGDLNG</sequence>
<dbReference type="EMBL" id="CP050919">
    <property type="protein sequence ID" value="QIX58506.1"/>
    <property type="molecule type" value="Genomic_DNA"/>
</dbReference>
<dbReference type="Proteomes" id="UP000503169">
    <property type="component" value="Chromosome"/>
</dbReference>